<dbReference type="GO" id="GO:1990904">
    <property type="term" value="C:ribonucleoprotein complex"/>
    <property type="evidence" value="ECO:0007669"/>
    <property type="project" value="InterPro"/>
</dbReference>
<dbReference type="SMART" id="SM00360">
    <property type="entry name" value="RRM"/>
    <property type="match status" value="3"/>
</dbReference>
<comment type="caution">
    <text evidence="5">The sequence shown here is derived from an EMBL/GenBank/DDBJ whole genome shotgun (WGS) entry which is preliminary data.</text>
</comment>
<evidence type="ECO:0000256" key="1">
    <source>
        <dbReference type="ARBA" id="ARBA00022737"/>
    </source>
</evidence>
<dbReference type="Proteomes" id="UP000828390">
    <property type="component" value="Unassembled WGS sequence"/>
</dbReference>
<evidence type="ECO:0000313" key="5">
    <source>
        <dbReference type="EMBL" id="KAH3794049.1"/>
    </source>
</evidence>
<sequence length="364" mass="40337">MTTKEITNNLIINYLPQFLTDEEFKNMFLTIGPLKSTKIVRDKATGFSYGFGFAEFVSVDDAERAVKVFDYLPMYGKRIRVQHANKSDELSKGYNIYVKNIPSEYTESELEKLFEPFGKISTCKVLIDLQTGQSKNVGFVLYDTKGEADKAISEMHGKKCPGSNNYLVVKYADDSSVKKSGKNMPIPPILPQVTPASPLVAPPPILNHGNGFVSHNSQAGPVRNQTANRFRFNPMAREDTTFGHQSSFGSGFTSPSTGGYQSGMTSPEPSYAGSLTDIPQGPGPFSIFVHNIGEDAEDRELWALFSPFGTVQKCTVMMDTDRKVCKGFGFVDMVHVMEASNAIQNLNGYFYKGRKLSVSFKHKK</sequence>
<dbReference type="InterPro" id="IPR000504">
    <property type="entry name" value="RRM_dom"/>
</dbReference>
<accession>A0A9D4F801</accession>
<dbReference type="GO" id="GO:0003729">
    <property type="term" value="F:mRNA binding"/>
    <property type="evidence" value="ECO:0007669"/>
    <property type="project" value="TreeGrafter"/>
</dbReference>
<dbReference type="InterPro" id="IPR002343">
    <property type="entry name" value="Hud_Sxl_RNA"/>
</dbReference>
<feature type="domain" description="RRM" evidence="4">
    <location>
        <begin position="8"/>
        <end position="86"/>
    </location>
</feature>
<evidence type="ECO:0000259" key="4">
    <source>
        <dbReference type="PROSITE" id="PS50102"/>
    </source>
</evidence>
<keyword evidence="1" id="KW-0677">Repeat</keyword>
<reference evidence="5" key="1">
    <citation type="journal article" date="2019" name="bioRxiv">
        <title>The Genome of the Zebra Mussel, Dreissena polymorpha: A Resource for Invasive Species Research.</title>
        <authorList>
            <person name="McCartney M.A."/>
            <person name="Auch B."/>
            <person name="Kono T."/>
            <person name="Mallez S."/>
            <person name="Zhang Y."/>
            <person name="Obille A."/>
            <person name="Becker A."/>
            <person name="Abrahante J.E."/>
            <person name="Garbe J."/>
            <person name="Badalamenti J.P."/>
            <person name="Herman A."/>
            <person name="Mangelson H."/>
            <person name="Liachko I."/>
            <person name="Sullivan S."/>
            <person name="Sone E.D."/>
            <person name="Koren S."/>
            <person name="Silverstein K.A.T."/>
            <person name="Beckman K.B."/>
            <person name="Gohl D.M."/>
        </authorList>
    </citation>
    <scope>NUCLEOTIDE SEQUENCE</scope>
    <source>
        <strain evidence="5">Duluth1</strain>
        <tissue evidence="5">Whole animal</tissue>
    </source>
</reference>
<evidence type="ECO:0000313" key="6">
    <source>
        <dbReference type="Proteomes" id="UP000828390"/>
    </source>
</evidence>
<dbReference type="PRINTS" id="PR00961">
    <property type="entry name" value="HUDSXLRNA"/>
</dbReference>
<dbReference type="PANTHER" id="PTHR48025:SF1">
    <property type="entry name" value="RRM DOMAIN-CONTAINING PROTEIN"/>
    <property type="match status" value="1"/>
</dbReference>
<dbReference type="InterPro" id="IPR012677">
    <property type="entry name" value="Nucleotide-bd_a/b_plait_sf"/>
</dbReference>
<feature type="domain" description="RRM" evidence="4">
    <location>
        <begin position="94"/>
        <end position="174"/>
    </location>
</feature>
<dbReference type="GO" id="GO:0009967">
    <property type="term" value="P:positive regulation of signal transduction"/>
    <property type="evidence" value="ECO:0007669"/>
    <property type="project" value="UniProtKB-ARBA"/>
</dbReference>
<keyword evidence="2 3" id="KW-0694">RNA-binding</keyword>
<dbReference type="InterPro" id="IPR050502">
    <property type="entry name" value="Euk_RNA-bind_prot"/>
</dbReference>
<dbReference type="GO" id="GO:0005737">
    <property type="term" value="C:cytoplasm"/>
    <property type="evidence" value="ECO:0007669"/>
    <property type="project" value="UniProtKB-ARBA"/>
</dbReference>
<dbReference type="InterPro" id="IPR035979">
    <property type="entry name" value="RBD_domain_sf"/>
</dbReference>
<evidence type="ECO:0000256" key="3">
    <source>
        <dbReference type="PROSITE-ProRule" id="PRU00176"/>
    </source>
</evidence>
<feature type="domain" description="RRM" evidence="4">
    <location>
        <begin position="285"/>
        <end position="363"/>
    </location>
</feature>
<dbReference type="GO" id="GO:0010629">
    <property type="term" value="P:negative regulation of gene expression"/>
    <property type="evidence" value="ECO:0007669"/>
    <property type="project" value="UniProtKB-ARBA"/>
</dbReference>
<dbReference type="AlphaFoldDB" id="A0A9D4F801"/>
<dbReference type="FunFam" id="3.30.70.330:FF:000383">
    <property type="entry name" value="Sex lethal, isoform D"/>
    <property type="match status" value="1"/>
</dbReference>
<dbReference type="GO" id="GO:0005634">
    <property type="term" value="C:nucleus"/>
    <property type="evidence" value="ECO:0007669"/>
    <property type="project" value="TreeGrafter"/>
</dbReference>
<dbReference type="Gene3D" id="3.30.70.330">
    <property type="match status" value="3"/>
</dbReference>
<proteinExistence type="predicted"/>
<dbReference type="EMBL" id="JAIWYP010000007">
    <property type="protein sequence ID" value="KAH3794049.1"/>
    <property type="molecule type" value="Genomic_DNA"/>
</dbReference>
<dbReference type="Pfam" id="PF00076">
    <property type="entry name" value="RRM_1"/>
    <property type="match status" value="3"/>
</dbReference>
<evidence type="ECO:0000256" key="2">
    <source>
        <dbReference type="ARBA" id="ARBA00022884"/>
    </source>
</evidence>
<reference evidence="5" key="2">
    <citation type="submission" date="2020-11" db="EMBL/GenBank/DDBJ databases">
        <authorList>
            <person name="McCartney M.A."/>
            <person name="Auch B."/>
            <person name="Kono T."/>
            <person name="Mallez S."/>
            <person name="Becker A."/>
            <person name="Gohl D.M."/>
            <person name="Silverstein K.A.T."/>
            <person name="Koren S."/>
            <person name="Bechman K.B."/>
            <person name="Herman A."/>
            <person name="Abrahante J.E."/>
            <person name="Garbe J."/>
        </authorList>
    </citation>
    <scope>NUCLEOTIDE SEQUENCE</scope>
    <source>
        <strain evidence="5">Duluth1</strain>
        <tissue evidence="5">Whole animal</tissue>
    </source>
</reference>
<gene>
    <name evidence="5" type="ORF">DPMN_147578</name>
</gene>
<dbReference type="PANTHER" id="PTHR48025">
    <property type="entry name" value="OS02G0815200 PROTEIN"/>
    <property type="match status" value="1"/>
</dbReference>
<keyword evidence="6" id="KW-1185">Reference proteome</keyword>
<dbReference type="PROSITE" id="PS50102">
    <property type="entry name" value="RRM"/>
    <property type="match status" value="3"/>
</dbReference>
<dbReference type="SUPFAM" id="SSF54928">
    <property type="entry name" value="RNA-binding domain, RBD"/>
    <property type="match status" value="2"/>
</dbReference>
<organism evidence="5 6">
    <name type="scientific">Dreissena polymorpha</name>
    <name type="common">Zebra mussel</name>
    <name type="synonym">Mytilus polymorpha</name>
    <dbReference type="NCBI Taxonomy" id="45954"/>
    <lineage>
        <taxon>Eukaryota</taxon>
        <taxon>Metazoa</taxon>
        <taxon>Spiralia</taxon>
        <taxon>Lophotrochozoa</taxon>
        <taxon>Mollusca</taxon>
        <taxon>Bivalvia</taxon>
        <taxon>Autobranchia</taxon>
        <taxon>Heteroconchia</taxon>
        <taxon>Euheterodonta</taxon>
        <taxon>Imparidentia</taxon>
        <taxon>Neoheterodontei</taxon>
        <taxon>Myida</taxon>
        <taxon>Dreissenoidea</taxon>
        <taxon>Dreissenidae</taxon>
        <taxon>Dreissena</taxon>
    </lineage>
</organism>
<protein>
    <recommendedName>
        <fullName evidence="4">RRM domain-containing protein</fullName>
    </recommendedName>
</protein>
<name>A0A9D4F801_DREPO</name>